<evidence type="ECO:0000256" key="6">
    <source>
        <dbReference type="SAM" id="MobiDB-lite"/>
    </source>
</evidence>
<dbReference type="OrthoDB" id="5366256at2759"/>
<evidence type="ECO:0000313" key="9">
    <source>
        <dbReference type="Proteomes" id="UP000654913"/>
    </source>
</evidence>
<name>A0A7R7XJ17_9EURO</name>
<reference evidence="8" key="2">
    <citation type="submission" date="2021-02" db="EMBL/GenBank/DDBJ databases">
        <title>Aspergillus puulaauensis MK2 genome sequence.</title>
        <authorList>
            <person name="Futagami T."/>
            <person name="Mori K."/>
            <person name="Kadooka C."/>
            <person name="Tanaka T."/>
        </authorList>
    </citation>
    <scope>NUCLEOTIDE SEQUENCE</scope>
    <source>
        <strain evidence="8">MK2</strain>
    </source>
</reference>
<dbReference type="InterPro" id="IPR013087">
    <property type="entry name" value="Znf_C2H2_type"/>
</dbReference>
<evidence type="ECO:0000256" key="3">
    <source>
        <dbReference type="ARBA" id="ARBA00022771"/>
    </source>
</evidence>
<dbReference type="Gene3D" id="3.30.160.60">
    <property type="entry name" value="Classic Zinc Finger"/>
    <property type="match status" value="1"/>
</dbReference>
<protein>
    <recommendedName>
        <fullName evidence="7">C2H2-type domain-containing protein</fullName>
    </recommendedName>
</protein>
<gene>
    <name evidence="8" type="ORF">APUU_30183A</name>
</gene>
<dbReference type="FunFam" id="3.30.160.60:FF:000100">
    <property type="entry name" value="Zinc finger 45-like"/>
    <property type="match status" value="1"/>
</dbReference>
<evidence type="ECO:0000256" key="2">
    <source>
        <dbReference type="ARBA" id="ARBA00022737"/>
    </source>
</evidence>
<evidence type="ECO:0000259" key="7">
    <source>
        <dbReference type="PROSITE" id="PS50157"/>
    </source>
</evidence>
<organism evidence="8 9">
    <name type="scientific">Aspergillus puulaauensis</name>
    <dbReference type="NCBI Taxonomy" id="1220207"/>
    <lineage>
        <taxon>Eukaryota</taxon>
        <taxon>Fungi</taxon>
        <taxon>Dikarya</taxon>
        <taxon>Ascomycota</taxon>
        <taxon>Pezizomycotina</taxon>
        <taxon>Eurotiomycetes</taxon>
        <taxon>Eurotiomycetidae</taxon>
        <taxon>Eurotiales</taxon>
        <taxon>Aspergillaceae</taxon>
        <taxon>Aspergillus</taxon>
    </lineage>
</organism>
<keyword evidence="2" id="KW-0677">Repeat</keyword>
<evidence type="ECO:0000313" key="8">
    <source>
        <dbReference type="EMBL" id="BCS21958.1"/>
    </source>
</evidence>
<keyword evidence="4" id="KW-0862">Zinc</keyword>
<evidence type="ECO:0000256" key="1">
    <source>
        <dbReference type="ARBA" id="ARBA00022723"/>
    </source>
</evidence>
<sequence>MAAFENHLYNLPPSPFADTLWTGWDANSSPVSTQEERSFEIESNWQQHIYTIPDYYCLPLDKWPGQPTTPLSSYSPTDSSFSMGQYPDTSLNITNWAPAIDTFAAPVFSAAPTAPSCTPELTPQCNSLPDYSSASSGTTTPITQSSPTEPESPLPSSASPNTKTNRVTKTTIRCWEHSCGGRAFSSLGNYERHLREKSGRAKSFTCEQCGQRFTRSTAKNKHIRYGRCRVQQAGPMPGPKSRAAPKSGSSRHR</sequence>
<dbReference type="InterPro" id="IPR036236">
    <property type="entry name" value="Znf_C2H2_sf"/>
</dbReference>
<feature type="domain" description="C2H2-type" evidence="7">
    <location>
        <begin position="204"/>
        <end position="237"/>
    </location>
</feature>
<dbReference type="PROSITE" id="PS50157">
    <property type="entry name" value="ZINC_FINGER_C2H2_2"/>
    <property type="match status" value="1"/>
</dbReference>
<feature type="compositionally biased region" description="Low complexity" evidence="6">
    <location>
        <begin position="135"/>
        <end position="160"/>
    </location>
</feature>
<dbReference type="AlphaFoldDB" id="A0A7R7XJ17"/>
<dbReference type="Proteomes" id="UP000654913">
    <property type="component" value="Chromosome 3"/>
</dbReference>
<evidence type="ECO:0000256" key="4">
    <source>
        <dbReference type="ARBA" id="ARBA00022833"/>
    </source>
</evidence>
<dbReference type="EMBL" id="AP024445">
    <property type="protein sequence ID" value="BCS21958.1"/>
    <property type="molecule type" value="Genomic_DNA"/>
</dbReference>
<keyword evidence="1" id="KW-0479">Metal-binding</keyword>
<feature type="region of interest" description="Disordered" evidence="6">
    <location>
        <begin position="128"/>
        <end position="166"/>
    </location>
</feature>
<keyword evidence="9" id="KW-1185">Reference proteome</keyword>
<dbReference type="KEGG" id="apuu:APUU_30183A"/>
<feature type="region of interest" description="Disordered" evidence="6">
    <location>
        <begin position="230"/>
        <end position="253"/>
    </location>
</feature>
<reference evidence="8" key="1">
    <citation type="submission" date="2021-01" db="EMBL/GenBank/DDBJ databases">
        <authorList>
            <consortium name="Aspergillus puulaauensis MK2 genome sequencing consortium"/>
            <person name="Kazuki M."/>
            <person name="Futagami T."/>
        </authorList>
    </citation>
    <scope>NUCLEOTIDE SEQUENCE</scope>
    <source>
        <strain evidence="8">MK2</strain>
    </source>
</reference>
<dbReference type="RefSeq" id="XP_041554152.1">
    <property type="nucleotide sequence ID" value="XM_041701247.1"/>
</dbReference>
<dbReference type="SUPFAM" id="SSF57667">
    <property type="entry name" value="beta-beta-alpha zinc fingers"/>
    <property type="match status" value="1"/>
</dbReference>
<proteinExistence type="predicted"/>
<evidence type="ECO:0000256" key="5">
    <source>
        <dbReference type="PROSITE-ProRule" id="PRU00042"/>
    </source>
</evidence>
<dbReference type="GeneID" id="64971963"/>
<dbReference type="GO" id="GO:0008270">
    <property type="term" value="F:zinc ion binding"/>
    <property type="evidence" value="ECO:0007669"/>
    <property type="project" value="UniProtKB-KW"/>
</dbReference>
<accession>A0A7R7XJ17</accession>
<keyword evidence="3 5" id="KW-0863">Zinc-finger</keyword>